<feature type="compositionally biased region" description="Polar residues" evidence="1">
    <location>
        <begin position="31"/>
        <end position="47"/>
    </location>
</feature>
<evidence type="ECO:0000313" key="2">
    <source>
        <dbReference type="Proteomes" id="UP000515145"/>
    </source>
</evidence>
<dbReference type="Proteomes" id="UP000515145">
    <property type="component" value="Chromosome 18"/>
</dbReference>
<proteinExistence type="predicted"/>
<gene>
    <name evidence="3" type="primary">LOC114450667</name>
</gene>
<sequence>MMEETSRERMEQRMQELEQQLQRLQAAASPAGTSHSVMDNADSTETPARTEGGKQVIYIQQSEKVPKFSGHVEPCEETPEDVPAAVQHLRASTPSSAPPAPDLVTKEGSKTPEPHPPPLWTTNSNKPP</sequence>
<organism evidence="2 3">
    <name type="scientific">Parambassis ranga</name>
    <name type="common">Indian glassy fish</name>
    <dbReference type="NCBI Taxonomy" id="210632"/>
    <lineage>
        <taxon>Eukaryota</taxon>
        <taxon>Metazoa</taxon>
        <taxon>Chordata</taxon>
        <taxon>Craniata</taxon>
        <taxon>Vertebrata</taxon>
        <taxon>Euteleostomi</taxon>
        <taxon>Actinopterygii</taxon>
        <taxon>Neopterygii</taxon>
        <taxon>Teleostei</taxon>
        <taxon>Neoteleostei</taxon>
        <taxon>Acanthomorphata</taxon>
        <taxon>Ovalentaria</taxon>
        <taxon>Ambassidae</taxon>
        <taxon>Parambassis</taxon>
    </lineage>
</organism>
<dbReference type="RefSeq" id="XP_028284737.1">
    <property type="nucleotide sequence ID" value="XM_028428936.1"/>
</dbReference>
<feature type="region of interest" description="Disordered" evidence="1">
    <location>
        <begin position="1"/>
        <end position="128"/>
    </location>
</feature>
<reference evidence="3" key="1">
    <citation type="submission" date="2025-08" db="UniProtKB">
        <authorList>
            <consortium name="RefSeq"/>
        </authorList>
    </citation>
    <scope>IDENTIFICATION</scope>
</reference>
<feature type="compositionally biased region" description="Basic and acidic residues" evidence="1">
    <location>
        <begin position="104"/>
        <end position="113"/>
    </location>
</feature>
<name>A0A6P7K826_9TELE</name>
<evidence type="ECO:0000256" key="1">
    <source>
        <dbReference type="SAM" id="MobiDB-lite"/>
    </source>
</evidence>
<protein>
    <submittedName>
        <fullName evidence="3">Uncharacterized protein LOC114450667 isoform X3</fullName>
    </submittedName>
</protein>
<keyword evidence="2" id="KW-1185">Reference proteome</keyword>
<feature type="compositionally biased region" description="Basic and acidic residues" evidence="1">
    <location>
        <begin position="1"/>
        <end position="16"/>
    </location>
</feature>
<evidence type="ECO:0000313" key="3">
    <source>
        <dbReference type="RefSeq" id="XP_028284737.1"/>
    </source>
</evidence>
<dbReference type="GeneID" id="114450667"/>
<accession>A0A6P7K826</accession>
<dbReference type="AlphaFoldDB" id="A0A6P7K826"/>